<dbReference type="PANTHER" id="PTHR33420:SF14">
    <property type="entry name" value="TYPE 1 FIMBRIN D-MANNOSE SPECIFIC ADHESIN"/>
    <property type="match status" value="1"/>
</dbReference>
<dbReference type="PANTHER" id="PTHR33420">
    <property type="entry name" value="FIMBRIAL SUBUNIT ELFA-RELATED"/>
    <property type="match status" value="1"/>
</dbReference>
<proteinExistence type="inferred from homology"/>
<keyword evidence="3" id="KW-0281">Fimbrium</keyword>
<keyword evidence="4" id="KW-0812">Transmembrane</keyword>
<comment type="subcellular location">
    <subcellularLocation>
        <location evidence="1">Fimbrium</location>
    </subcellularLocation>
</comment>
<dbReference type="Proteomes" id="UP000256829">
    <property type="component" value="Unassembled WGS sequence"/>
</dbReference>
<evidence type="ECO:0000313" key="7">
    <source>
        <dbReference type="EMBL" id="RDY67758.1"/>
    </source>
</evidence>
<keyword evidence="4" id="KW-1133">Transmembrane helix</keyword>
<comment type="caution">
    <text evidence="7">The sequence shown here is derived from an EMBL/GenBank/DDBJ whole genome shotgun (WGS) entry which is preliminary data.</text>
</comment>
<protein>
    <submittedName>
        <fullName evidence="7">Type 1 fimbrial protein</fullName>
    </submittedName>
</protein>
<organism evidence="7 8">
    <name type="scientific">Lysobacter soli</name>
    <dbReference type="NCBI Taxonomy" id="453783"/>
    <lineage>
        <taxon>Bacteria</taxon>
        <taxon>Pseudomonadati</taxon>
        <taxon>Pseudomonadota</taxon>
        <taxon>Gammaproteobacteria</taxon>
        <taxon>Lysobacterales</taxon>
        <taxon>Lysobacteraceae</taxon>
        <taxon>Lysobacter</taxon>
    </lineage>
</organism>
<dbReference type="InterPro" id="IPR050263">
    <property type="entry name" value="Bact_Fimbrial_Adh_Pro"/>
</dbReference>
<gene>
    <name evidence="7" type="ORF">DX912_07515</name>
</gene>
<evidence type="ECO:0000259" key="5">
    <source>
        <dbReference type="Pfam" id="PF00419"/>
    </source>
</evidence>
<feature type="domain" description="MrkD-like receptor binding" evidence="6">
    <location>
        <begin position="112"/>
        <end position="225"/>
    </location>
</feature>
<evidence type="ECO:0000259" key="6">
    <source>
        <dbReference type="Pfam" id="PF22003"/>
    </source>
</evidence>
<dbReference type="InterPro" id="IPR000259">
    <property type="entry name" value="Adhesion_dom_fimbrial"/>
</dbReference>
<name>A0A3D8VG04_9GAMM</name>
<dbReference type="Gene3D" id="2.60.40.3310">
    <property type="match status" value="1"/>
</dbReference>
<dbReference type="InterPro" id="IPR036937">
    <property type="entry name" value="Adhesion_dom_fimbrial_sf"/>
</dbReference>
<dbReference type="GO" id="GO:0009289">
    <property type="term" value="C:pilus"/>
    <property type="evidence" value="ECO:0007669"/>
    <property type="project" value="UniProtKB-SubCell"/>
</dbReference>
<sequence>MRIANTRAHPALFCFTSASFVSGGQAPSLGLQRFALHSDCQHARGSYAPSRKGALMKRILALCFVVLAIALPACAWASCQWLYNMTNDYGLPYTVQTVGPFVLQFDGTVSQVSANAPKGTVLFTQSYSSSNIVGNPGGLPEVKCTDKVLYWEWAATSGPATGYMNTYETNIPGVGLRIYNYGGIPFTVRQNINGYGAQFSTPSTYKVQLIKTTDAPLTATGSVTGPIGEWRMDQGGPFVALIFSMRTPIVIEPTVPTCAISTPDVVVSLDQKSLADFASVGSALGEKDFMVSLACSGGDDNTSTNMHMFLTDQTTQTNHSNILSLTPASTASGVGVQLLNGSTPIVFGQTSDAPTTDMIRNIVVNTPTVDIPLKARYVRTGNMSAGSVTAIATFTVDYR</sequence>
<dbReference type="Gene3D" id="2.60.40.1090">
    <property type="entry name" value="Fimbrial-type adhesion domain"/>
    <property type="match status" value="1"/>
</dbReference>
<dbReference type="EMBL" id="QTJR01000004">
    <property type="protein sequence ID" value="RDY67758.1"/>
    <property type="molecule type" value="Genomic_DNA"/>
</dbReference>
<evidence type="ECO:0000256" key="3">
    <source>
        <dbReference type="ARBA" id="ARBA00023263"/>
    </source>
</evidence>
<feature type="domain" description="Fimbrial-type adhesion" evidence="5">
    <location>
        <begin position="256"/>
        <end position="398"/>
    </location>
</feature>
<feature type="transmembrane region" description="Helical" evidence="4">
    <location>
        <begin position="59"/>
        <end position="83"/>
    </location>
</feature>
<dbReference type="SUPFAM" id="SSF49401">
    <property type="entry name" value="Bacterial adhesins"/>
    <property type="match status" value="1"/>
</dbReference>
<dbReference type="GO" id="GO:0043709">
    <property type="term" value="P:cell adhesion involved in single-species biofilm formation"/>
    <property type="evidence" value="ECO:0007669"/>
    <property type="project" value="TreeGrafter"/>
</dbReference>
<dbReference type="Pfam" id="PF22003">
    <property type="entry name" value="MrkDrd"/>
    <property type="match status" value="1"/>
</dbReference>
<dbReference type="AlphaFoldDB" id="A0A3D8VG04"/>
<evidence type="ECO:0000313" key="8">
    <source>
        <dbReference type="Proteomes" id="UP000256829"/>
    </source>
</evidence>
<keyword evidence="8" id="KW-1185">Reference proteome</keyword>
<reference evidence="7 8" key="1">
    <citation type="submission" date="2018-08" db="EMBL/GenBank/DDBJ databases">
        <title>Lysobacter soli KCTC 22011, whole genome shotgun sequence.</title>
        <authorList>
            <person name="Zhang X."/>
            <person name="Feng G."/>
            <person name="Zhu H."/>
        </authorList>
    </citation>
    <scope>NUCLEOTIDE SEQUENCE [LARGE SCALE GENOMIC DNA]</scope>
    <source>
        <strain evidence="7 8">KCTC 22011</strain>
    </source>
</reference>
<evidence type="ECO:0000256" key="2">
    <source>
        <dbReference type="ARBA" id="ARBA00006671"/>
    </source>
</evidence>
<dbReference type="InterPro" id="IPR054160">
    <property type="entry name" value="MrkD_recept-bd"/>
</dbReference>
<accession>A0A3D8VG04</accession>
<evidence type="ECO:0000256" key="4">
    <source>
        <dbReference type="SAM" id="Phobius"/>
    </source>
</evidence>
<evidence type="ECO:0000256" key="1">
    <source>
        <dbReference type="ARBA" id="ARBA00004561"/>
    </source>
</evidence>
<comment type="similarity">
    <text evidence="2">Belongs to the fimbrial protein family.</text>
</comment>
<dbReference type="InterPro" id="IPR008966">
    <property type="entry name" value="Adhesion_dom_sf"/>
</dbReference>
<keyword evidence="4" id="KW-0472">Membrane</keyword>
<dbReference type="Pfam" id="PF00419">
    <property type="entry name" value="Fimbrial"/>
    <property type="match status" value="1"/>
</dbReference>